<dbReference type="OrthoDB" id="3510233at2759"/>
<comment type="caution">
    <text evidence="2">The sequence shown here is derived from an EMBL/GenBank/DDBJ whole genome shotgun (WGS) entry which is preliminary data.</text>
</comment>
<evidence type="ECO:0000256" key="1">
    <source>
        <dbReference type="SAM" id="MobiDB-lite"/>
    </source>
</evidence>
<proteinExistence type="predicted"/>
<name>A0A4Z1ELH8_9HELO</name>
<gene>
    <name evidence="2" type="ORF">BTUL_0073g00540</name>
</gene>
<reference evidence="2 3" key="1">
    <citation type="submission" date="2017-12" db="EMBL/GenBank/DDBJ databases">
        <title>Comparative genomics of Botrytis spp.</title>
        <authorList>
            <person name="Valero-Jimenez C.A."/>
            <person name="Tapia P."/>
            <person name="Veloso J."/>
            <person name="Silva-Moreno E."/>
            <person name="Staats M."/>
            <person name="Valdes J.H."/>
            <person name="Van Kan J.A.L."/>
        </authorList>
    </citation>
    <scope>NUCLEOTIDE SEQUENCE [LARGE SCALE GENOMIC DNA]</scope>
    <source>
        <strain evidence="2 3">Bt9001</strain>
    </source>
</reference>
<sequence length="116" mass="13002">MDNTNAGDLFYRSQVPPTASQNPGSKIFTSTFDKYIVAPFSKEYSVYLVFPISYTTTLRDDEGKEVDGSFEDSEDWDGIQWAAGVYEHLKGNHPKLLEFKAVIPMATFCQIPPLAP</sequence>
<dbReference type="EMBL" id="PQXH01000073">
    <property type="protein sequence ID" value="TGO13284.1"/>
    <property type="molecule type" value="Genomic_DNA"/>
</dbReference>
<organism evidence="2 3">
    <name type="scientific">Botrytis tulipae</name>
    <dbReference type="NCBI Taxonomy" id="87230"/>
    <lineage>
        <taxon>Eukaryota</taxon>
        <taxon>Fungi</taxon>
        <taxon>Dikarya</taxon>
        <taxon>Ascomycota</taxon>
        <taxon>Pezizomycotina</taxon>
        <taxon>Leotiomycetes</taxon>
        <taxon>Helotiales</taxon>
        <taxon>Sclerotiniaceae</taxon>
        <taxon>Botrytis</taxon>
    </lineage>
</organism>
<accession>A0A4Z1ELH8</accession>
<protein>
    <submittedName>
        <fullName evidence="2">Uncharacterized protein</fullName>
    </submittedName>
</protein>
<keyword evidence="3" id="KW-1185">Reference proteome</keyword>
<evidence type="ECO:0000313" key="3">
    <source>
        <dbReference type="Proteomes" id="UP000297777"/>
    </source>
</evidence>
<dbReference type="AlphaFoldDB" id="A0A4Z1ELH8"/>
<evidence type="ECO:0000313" key="2">
    <source>
        <dbReference type="EMBL" id="TGO13284.1"/>
    </source>
</evidence>
<dbReference type="Proteomes" id="UP000297777">
    <property type="component" value="Unassembled WGS sequence"/>
</dbReference>
<feature type="region of interest" description="Disordered" evidence="1">
    <location>
        <begin position="1"/>
        <end position="23"/>
    </location>
</feature>